<organism evidence="1">
    <name type="scientific">Kwoniella pini CBS 10737</name>
    <dbReference type="NCBI Taxonomy" id="1296096"/>
    <lineage>
        <taxon>Eukaryota</taxon>
        <taxon>Fungi</taxon>
        <taxon>Dikarya</taxon>
        <taxon>Basidiomycota</taxon>
        <taxon>Agaricomycotina</taxon>
        <taxon>Tremellomycetes</taxon>
        <taxon>Tremellales</taxon>
        <taxon>Cryptococcaceae</taxon>
        <taxon>Kwoniella</taxon>
    </lineage>
</organism>
<dbReference type="AlphaFoldDB" id="A0A1B9I8U8"/>
<accession>A0A1B9I8U8</accession>
<dbReference type="EMBL" id="KI894008">
    <property type="protein sequence ID" value="OCF52022.1"/>
    <property type="molecule type" value="Genomic_DNA"/>
</dbReference>
<gene>
    <name evidence="1" type="ORF">I206_01306</name>
</gene>
<dbReference type="STRING" id="1296096.A0A1B9I8U8"/>
<evidence type="ECO:0000313" key="1">
    <source>
        <dbReference type="EMBL" id="OCF52022.1"/>
    </source>
</evidence>
<dbReference type="InterPro" id="IPR011032">
    <property type="entry name" value="GroES-like_sf"/>
</dbReference>
<dbReference type="OrthoDB" id="1879366at2759"/>
<dbReference type="Gene3D" id="3.90.180.10">
    <property type="entry name" value="Medium-chain alcohol dehydrogenases, catalytic domain"/>
    <property type="match status" value="1"/>
</dbReference>
<name>A0A1B9I8U8_9TREE</name>
<proteinExistence type="predicted"/>
<protein>
    <submittedName>
        <fullName evidence="1">Uncharacterized protein</fullName>
    </submittedName>
</protein>
<reference evidence="1" key="2">
    <citation type="submission" date="2016-07" db="EMBL/GenBank/DDBJ databases">
        <title>Evolution of pathogenesis and genome organization in the Tremellales.</title>
        <authorList>
            <person name="Cuomo C."/>
            <person name="Litvintseva A."/>
            <person name="Heitman J."/>
            <person name="Chen Y."/>
            <person name="Sun S."/>
            <person name="Springer D."/>
            <person name="Dromer F."/>
            <person name="Young S."/>
            <person name="Zeng Q."/>
            <person name="Chapman S."/>
            <person name="Gujja S."/>
            <person name="Saif S."/>
            <person name="Birren B."/>
        </authorList>
    </citation>
    <scope>NUCLEOTIDE SEQUENCE</scope>
    <source>
        <strain evidence="1">CBS 10737</strain>
    </source>
</reference>
<dbReference type="SUPFAM" id="SSF50129">
    <property type="entry name" value="GroES-like"/>
    <property type="match status" value="1"/>
</dbReference>
<sequence length="99" mass="10808">MTSEIPTIMKAVVEDQAATWVEIKQTSIPEPGDNEVLIKVEYSAQPKTPDTNMIIPVVPELAVFGKEYLSRTAKLISSNGLRANPIDLRNGLESISQGL</sequence>
<reference evidence="1" key="1">
    <citation type="submission" date="2013-07" db="EMBL/GenBank/DDBJ databases">
        <title>The Genome Sequence of Cryptococcus pinus CBS10737.</title>
        <authorList>
            <consortium name="The Broad Institute Genome Sequencing Platform"/>
            <person name="Cuomo C."/>
            <person name="Litvintseva A."/>
            <person name="Chen Y."/>
            <person name="Heitman J."/>
            <person name="Sun S."/>
            <person name="Springer D."/>
            <person name="Dromer F."/>
            <person name="Young S.K."/>
            <person name="Zeng Q."/>
            <person name="Gargeya S."/>
            <person name="Fitzgerald M."/>
            <person name="Abouelleil A."/>
            <person name="Alvarado L."/>
            <person name="Berlin A.M."/>
            <person name="Chapman S.B."/>
            <person name="Dewar J."/>
            <person name="Goldberg J."/>
            <person name="Griggs A."/>
            <person name="Gujja S."/>
            <person name="Hansen M."/>
            <person name="Howarth C."/>
            <person name="Imamovic A."/>
            <person name="Larimer J."/>
            <person name="McCowan C."/>
            <person name="Murphy C."/>
            <person name="Pearson M."/>
            <person name="Priest M."/>
            <person name="Roberts A."/>
            <person name="Saif S."/>
            <person name="Shea T."/>
            <person name="Sykes S."/>
            <person name="Wortman J."/>
            <person name="Nusbaum C."/>
            <person name="Birren B."/>
        </authorList>
    </citation>
    <scope>NUCLEOTIDE SEQUENCE [LARGE SCALE GENOMIC DNA]</scope>
    <source>
        <strain evidence="1">CBS 10737</strain>
    </source>
</reference>